<dbReference type="InterPro" id="IPR036682">
    <property type="entry name" value="OS_D_A10/PebIII_sf"/>
</dbReference>
<organism evidence="2 3">
    <name type="scientific">Brassicogethes aeneus</name>
    <name type="common">Rape pollen beetle</name>
    <name type="synonym">Meligethes aeneus</name>
    <dbReference type="NCBI Taxonomy" id="1431903"/>
    <lineage>
        <taxon>Eukaryota</taxon>
        <taxon>Metazoa</taxon>
        <taxon>Ecdysozoa</taxon>
        <taxon>Arthropoda</taxon>
        <taxon>Hexapoda</taxon>
        <taxon>Insecta</taxon>
        <taxon>Pterygota</taxon>
        <taxon>Neoptera</taxon>
        <taxon>Endopterygota</taxon>
        <taxon>Coleoptera</taxon>
        <taxon>Polyphaga</taxon>
        <taxon>Cucujiformia</taxon>
        <taxon>Nitidulidae</taxon>
        <taxon>Meligethinae</taxon>
        <taxon>Brassicogethes</taxon>
    </lineage>
</organism>
<sequence>MKVQMFTLFFTLVCLVNSRPNSSYTIKYDNVNLDQILKSDRLMMNYINCVLDKGKCTSDGAELKRVLPDALKSDCSKCSEKQREGSLKVLRHLVKNKRNWFDELITKYDPQGAYRAKYKEEYKKEGIVL</sequence>
<reference evidence="2" key="1">
    <citation type="submission" date="2021-12" db="EMBL/GenBank/DDBJ databases">
        <authorList>
            <person name="King R."/>
        </authorList>
    </citation>
    <scope>NUCLEOTIDE SEQUENCE</scope>
</reference>
<evidence type="ECO:0000313" key="2">
    <source>
        <dbReference type="EMBL" id="CAH0550933.1"/>
    </source>
</evidence>
<keyword evidence="3" id="KW-1185">Reference proteome</keyword>
<dbReference type="PANTHER" id="PTHR11257:SF12">
    <property type="entry name" value="EJACULATORY BULB-SPECIFIC PROTEIN 3-RELATED"/>
    <property type="match status" value="1"/>
</dbReference>
<dbReference type="Proteomes" id="UP001154078">
    <property type="component" value="Chromosome 2"/>
</dbReference>
<dbReference type="OrthoDB" id="6344725at2759"/>
<name>A0A9P0AYV8_BRAAE</name>
<evidence type="ECO:0000256" key="1">
    <source>
        <dbReference type="SAM" id="SignalP"/>
    </source>
</evidence>
<dbReference type="InterPro" id="IPR005055">
    <property type="entry name" value="A10/PebIII"/>
</dbReference>
<evidence type="ECO:0000313" key="3">
    <source>
        <dbReference type="Proteomes" id="UP001154078"/>
    </source>
</evidence>
<accession>A0A9P0AYV8</accession>
<dbReference type="EMBL" id="OV121133">
    <property type="protein sequence ID" value="CAH0550933.1"/>
    <property type="molecule type" value="Genomic_DNA"/>
</dbReference>
<dbReference type="Pfam" id="PF03392">
    <property type="entry name" value="OS-D"/>
    <property type="match status" value="1"/>
</dbReference>
<feature type="chain" id="PRO_5040116491" evidence="1">
    <location>
        <begin position="19"/>
        <end position="129"/>
    </location>
</feature>
<protein>
    <submittedName>
        <fullName evidence="2">Uncharacterized protein</fullName>
    </submittedName>
</protein>
<feature type="signal peptide" evidence="1">
    <location>
        <begin position="1"/>
        <end position="18"/>
    </location>
</feature>
<keyword evidence="1" id="KW-0732">Signal</keyword>
<gene>
    <name evidence="2" type="ORF">MELIAE_LOCUS3640</name>
</gene>
<dbReference type="AlphaFoldDB" id="A0A9P0AYV8"/>
<dbReference type="Gene3D" id="1.10.2080.10">
    <property type="entry name" value="Insect odorant-binding protein A10/Ejaculatory bulb-specific protein 3"/>
    <property type="match status" value="1"/>
</dbReference>
<dbReference type="PANTHER" id="PTHR11257">
    <property type="entry name" value="CHEMOSENSORY PROTEIN-RELATED"/>
    <property type="match status" value="1"/>
</dbReference>
<dbReference type="SUPFAM" id="SSF100910">
    <property type="entry name" value="Chemosensory protein Csp2"/>
    <property type="match status" value="1"/>
</dbReference>
<proteinExistence type="predicted"/>